<dbReference type="InterPro" id="IPR012795">
    <property type="entry name" value="tRNA_Ile_lys_synt_N"/>
</dbReference>
<reference evidence="8 9" key="1">
    <citation type="submission" date="2018-03" db="EMBL/GenBank/DDBJ databases">
        <title>Genomic Encyclopedia of Archaeal and Bacterial Type Strains, Phase II (KMG-II): from individual species to whole genera.</title>
        <authorList>
            <person name="Goeker M."/>
        </authorList>
    </citation>
    <scope>NUCLEOTIDE SEQUENCE [LARGE SCALE GENOMIC DNA]</scope>
    <source>
        <strain evidence="8 9">DSM 100212</strain>
    </source>
</reference>
<evidence type="ECO:0000256" key="4">
    <source>
        <dbReference type="ARBA" id="ARBA00022840"/>
    </source>
</evidence>
<evidence type="ECO:0000256" key="5">
    <source>
        <dbReference type="ARBA" id="ARBA00048539"/>
    </source>
</evidence>
<dbReference type="InterPro" id="IPR011063">
    <property type="entry name" value="TilS/TtcA_N"/>
</dbReference>
<evidence type="ECO:0000256" key="2">
    <source>
        <dbReference type="ARBA" id="ARBA00022694"/>
    </source>
</evidence>
<dbReference type="PANTHER" id="PTHR43033:SF1">
    <property type="entry name" value="TRNA(ILE)-LYSIDINE SYNTHASE-RELATED"/>
    <property type="match status" value="1"/>
</dbReference>
<name>A0A2T0WWQ5_9RHOB</name>
<evidence type="ECO:0000256" key="1">
    <source>
        <dbReference type="ARBA" id="ARBA00022598"/>
    </source>
</evidence>
<dbReference type="PANTHER" id="PTHR43033">
    <property type="entry name" value="TRNA(ILE)-LYSIDINE SYNTHASE-RELATED"/>
    <property type="match status" value="1"/>
</dbReference>
<keyword evidence="2 6" id="KW-0819">tRNA processing</keyword>
<keyword evidence="1 6" id="KW-0436">Ligase</keyword>
<dbReference type="SUPFAM" id="SSF52402">
    <property type="entry name" value="Adenine nucleotide alpha hydrolases-like"/>
    <property type="match status" value="1"/>
</dbReference>
<keyword evidence="3 6" id="KW-0547">Nucleotide-binding</keyword>
<dbReference type="InterPro" id="IPR014729">
    <property type="entry name" value="Rossmann-like_a/b/a_fold"/>
</dbReference>
<dbReference type="Proteomes" id="UP000238392">
    <property type="component" value="Unassembled WGS sequence"/>
</dbReference>
<proteinExistence type="inferred from homology"/>
<keyword evidence="6" id="KW-0963">Cytoplasm</keyword>
<dbReference type="Gene3D" id="3.40.50.620">
    <property type="entry name" value="HUPs"/>
    <property type="match status" value="1"/>
</dbReference>
<accession>A0A2T0WWQ5</accession>
<comment type="catalytic activity">
    <reaction evidence="5 6">
        <text>cytidine(34) in tRNA(Ile2) + L-lysine + ATP = lysidine(34) in tRNA(Ile2) + AMP + diphosphate + H(+)</text>
        <dbReference type="Rhea" id="RHEA:43744"/>
        <dbReference type="Rhea" id="RHEA-COMP:10625"/>
        <dbReference type="Rhea" id="RHEA-COMP:10670"/>
        <dbReference type="ChEBI" id="CHEBI:15378"/>
        <dbReference type="ChEBI" id="CHEBI:30616"/>
        <dbReference type="ChEBI" id="CHEBI:32551"/>
        <dbReference type="ChEBI" id="CHEBI:33019"/>
        <dbReference type="ChEBI" id="CHEBI:82748"/>
        <dbReference type="ChEBI" id="CHEBI:83665"/>
        <dbReference type="ChEBI" id="CHEBI:456215"/>
        <dbReference type="EC" id="6.3.4.19"/>
    </reaction>
</comment>
<feature type="domain" description="tRNA(Ile)-lysidine/2-thiocytidine synthase N-terminal" evidence="7">
    <location>
        <begin position="20"/>
        <end position="193"/>
    </location>
</feature>
<evidence type="ECO:0000259" key="7">
    <source>
        <dbReference type="Pfam" id="PF01171"/>
    </source>
</evidence>
<dbReference type="EC" id="6.3.4.19" evidence="6"/>
<keyword evidence="9" id="KW-1185">Reference proteome</keyword>
<sequence length="413" mass="45342">MTPEIENVLEQLRAAEQPLGIAVSGGSDSMALMILAAKVGVRAHVATVDHRLRPEAADEARHVAQEAARLGYSHDTLVWTGWDGQGNLQDAARRARRRLLSAWAAERGISTVLLGHTLDDQAETVLMRLSRAAGVDGLSAMSARRFDHGMTWWRPLLGVRRATLQRVLRAEGVNWVSDPSNQDAKYARVRMRQLSPALEQAGLSGEALAQVATQMSEARAALDHAAATLGQQIVQQNGAALVVQSAPFWQAPPELRRRLFLMALDWLDPVGYAPRGTSVAQALADLQAGRATSLANVLARPRQRALWLYRTPESVSDLKCPATEIWGEKWLARSLSTETSHAHDLTMRALGPDGLAQLPQTPEKYRLRRALMVEPSLWQGPRLVAAPTVVPHPDWQIECKKTWCDNCAGILSH</sequence>
<dbReference type="GO" id="GO:0006400">
    <property type="term" value="P:tRNA modification"/>
    <property type="evidence" value="ECO:0007669"/>
    <property type="project" value="UniProtKB-UniRule"/>
</dbReference>
<comment type="subcellular location">
    <subcellularLocation>
        <location evidence="6">Cytoplasm</location>
    </subcellularLocation>
</comment>
<dbReference type="RefSeq" id="WP_106263626.1">
    <property type="nucleotide sequence ID" value="NZ_PVTQ01000004.1"/>
</dbReference>
<organism evidence="8 9">
    <name type="scientific">Donghicola tyrosinivorans</name>
    <dbReference type="NCBI Taxonomy" id="1652492"/>
    <lineage>
        <taxon>Bacteria</taxon>
        <taxon>Pseudomonadati</taxon>
        <taxon>Pseudomonadota</taxon>
        <taxon>Alphaproteobacteria</taxon>
        <taxon>Rhodobacterales</taxon>
        <taxon>Roseobacteraceae</taxon>
        <taxon>Donghicola</taxon>
    </lineage>
</organism>
<dbReference type="EMBL" id="PVTQ01000004">
    <property type="protein sequence ID" value="PRY91097.1"/>
    <property type="molecule type" value="Genomic_DNA"/>
</dbReference>
<dbReference type="InterPro" id="IPR012094">
    <property type="entry name" value="tRNA_Ile_lys_synt"/>
</dbReference>
<evidence type="ECO:0000256" key="3">
    <source>
        <dbReference type="ARBA" id="ARBA00022741"/>
    </source>
</evidence>
<dbReference type="CDD" id="cd01992">
    <property type="entry name" value="TilS_N"/>
    <property type="match status" value="1"/>
</dbReference>
<dbReference type="NCBIfam" id="TIGR02432">
    <property type="entry name" value="lysidine_TilS_N"/>
    <property type="match status" value="1"/>
</dbReference>
<evidence type="ECO:0000256" key="6">
    <source>
        <dbReference type="HAMAP-Rule" id="MF_01161"/>
    </source>
</evidence>
<dbReference type="GO" id="GO:0005737">
    <property type="term" value="C:cytoplasm"/>
    <property type="evidence" value="ECO:0007669"/>
    <property type="project" value="UniProtKB-SubCell"/>
</dbReference>
<gene>
    <name evidence="6" type="primary">tilS</name>
    <name evidence="8" type="ORF">CLV74_104110</name>
</gene>
<evidence type="ECO:0000313" key="9">
    <source>
        <dbReference type="Proteomes" id="UP000238392"/>
    </source>
</evidence>
<comment type="domain">
    <text evidence="6">The N-terminal region contains the highly conserved SGGXDS motif, predicted to be a P-loop motif involved in ATP binding.</text>
</comment>
<protein>
    <recommendedName>
        <fullName evidence="6">tRNA(Ile)-lysidine synthase</fullName>
        <ecNumber evidence="6">6.3.4.19</ecNumber>
    </recommendedName>
    <alternativeName>
        <fullName evidence="6">tRNA(Ile)-2-lysyl-cytidine synthase</fullName>
    </alternativeName>
    <alternativeName>
        <fullName evidence="6">tRNA(Ile)-lysidine synthetase</fullName>
    </alternativeName>
</protein>
<keyword evidence="4 6" id="KW-0067">ATP-binding</keyword>
<feature type="binding site" evidence="6">
    <location>
        <begin position="24"/>
        <end position="29"/>
    </location>
    <ligand>
        <name>ATP</name>
        <dbReference type="ChEBI" id="CHEBI:30616"/>
    </ligand>
</feature>
<dbReference type="Pfam" id="PF01171">
    <property type="entry name" value="ATP_bind_3"/>
    <property type="match status" value="1"/>
</dbReference>
<dbReference type="HAMAP" id="MF_01161">
    <property type="entry name" value="tRNA_Ile_lys_synt"/>
    <property type="match status" value="1"/>
</dbReference>
<dbReference type="AlphaFoldDB" id="A0A2T0WWQ5"/>
<comment type="similarity">
    <text evidence="6">Belongs to the tRNA(Ile)-lysidine synthase family.</text>
</comment>
<dbReference type="GO" id="GO:0005524">
    <property type="term" value="F:ATP binding"/>
    <property type="evidence" value="ECO:0007669"/>
    <property type="project" value="UniProtKB-UniRule"/>
</dbReference>
<comment type="caution">
    <text evidence="8">The sequence shown here is derived from an EMBL/GenBank/DDBJ whole genome shotgun (WGS) entry which is preliminary data.</text>
</comment>
<evidence type="ECO:0000313" key="8">
    <source>
        <dbReference type="EMBL" id="PRY91097.1"/>
    </source>
</evidence>
<comment type="function">
    <text evidence="6">Ligates lysine onto the cytidine present at position 34 of the AUA codon-specific tRNA(Ile) that contains the anticodon CAU, in an ATP-dependent manner. Cytidine is converted to lysidine, thus changing the amino acid specificity of the tRNA from methionine to isoleucine.</text>
</comment>
<dbReference type="GO" id="GO:0032267">
    <property type="term" value="F:tRNA(Ile)-lysidine synthase activity"/>
    <property type="evidence" value="ECO:0007669"/>
    <property type="project" value="UniProtKB-EC"/>
</dbReference>